<dbReference type="PROSITE" id="PS50600">
    <property type="entry name" value="ULP_PROTEASE"/>
    <property type="match status" value="1"/>
</dbReference>
<dbReference type="InterPro" id="IPR003653">
    <property type="entry name" value="Peptidase_C48_C"/>
</dbReference>
<dbReference type="AlphaFoldDB" id="A0A2H3B2W6"/>
<evidence type="ECO:0000313" key="8">
    <source>
        <dbReference type="Proteomes" id="UP000218334"/>
    </source>
</evidence>
<proteinExistence type="inferred from homology"/>
<dbReference type="PANTHER" id="PTHR46896:SF3">
    <property type="entry name" value="FI06413P-RELATED"/>
    <property type="match status" value="1"/>
</dbReference>
<dbReference type="InterPro" id="IPR038765">
    <property type="entry name" value="Papain-like_cys_pep_sf"/>
</dbReference>
<dbReference type="SUPFAM" id="SSF54001">
    <property type="entry name" value="Cysteine proteinases"/>
    <property type="match status" value="1"/>
</dbReference>
<dbReference type="GO" id="GO:0005737">
    <property type="term" value="C:cytoplasm"/>
    <property type="evidence" value="ECO:0007669"/>
    <property type="project" value="TreeGrafter"/>
</dbReference>
<dbReference type="PANTHER" id="PTHR46896">
    <property type="entry name" value="SENTRIN-SPECIFIC PROTEASE"/>
    <property type="match status" value="1"/>
</dbReference>
<dbReference type="Proteomes" id="UP000218334">
    <property type="component" value="Unassembled WGS sequence"/>
</dbReference>
<dbReference type="GO" id="GO:0006508">
    <property type="term" value="P:proteolysis"/>
    <property type="evidence" value="ECO:0007669"/>
    <property type="project" value="UniProtKB-KW"/>
</dbReference>
<comment type="similarity">
    <text evidence="1">Belongs to the peptidase C48 family.</text>
</comment>
<dbReference type="STRING" id="1076256.A0A2H3B2W6"/>
<keyword evidence="4" id="KW-0833">Ubl conjugation pathway</keyword>
<dbReference type="EMBL" id="KZ293488">
    <property type="protein sequence ID" value="PBK60348.1"/>
    <property type="molecule type" value="Genomic_DNA"/>
</dbReference>
<gene>
    <name evidence="7" type="ORF">ARMSODRAFT_898133</name>
</gene>
<dbReference type="Gene3D" id="3.40.395.10">
    <property type="entry name" value="Adenoviral Proteinase, Chain A"/>
    <property type="match status" value="1"/>
</dbReference>
<organism evidence="7 8">
    <name type="scientific">Armillaria solidipes</name>
    <dbReference type="NCBI Taxonomy" id="1076256"/>
    <lineage>
        <taxon>Eukaryota</taxon>
        <taxon>Fungi</taxon>
        <taxon>Dikarya</taxon>
        <taxon>Basidiomycota</taxon>
        <taxon>Agaricomycotina</taxon>
        <taxon>Agaricomycetes</taxon>
        <taxon>Agaricomycetidae</taxon>
        <taxon>Agaricales</taxon>
        <taxon>Marasmiineae</taxon>
        <taxon>Physalacriaceae</taxon>
        <taxon>Armillaria</taxon>
    </lineage>
</organism>
<keyword evidence="8" id="KW-1185">Reference proteome</keyword>
<feature type="domain" description="Ubiquitin-like protease family profile" evidence="6">
    <location>
        <begin position="12"/>
        <end position="101"/>
    </location>
</feature>
<reference evidence="8" key="1">
    <citation type="journal article" date="2017" name="Nat. Ecol. Evol.">
        <title>Genome expansion and lineage-specific genetic innovations in the forest pathogenic fungi Armillaria.</title>
        <authorList>
            <person name="Sipos G."/>
            <person name="Prasanna A.N."/>
            <person name="Walter M.C."/>
            <person name="O'Connor E."/>
            <person name="Balint B."/>
            <person name="Krizsan K."/>
            <person name="Kiss B."/>
            <person name="Hess J."/>
            <person name="Varga T."/>
            <person name="Slot J."/>
            <person name="Riley R."/>
            <person name="Boka B."/>
            <person name="Rigling D."/>
            <person name="Barry K."/>
            <person name="Lee J."/>
            <person name="Mihaltcheva S."/>
            <person name="LaButti K."/>
            <person name="Lipzen A."/>
            <person name="Waldron R."/>
            <person name="Moloney N.M."/>
            <person name="Sperisen C."/>
            <person name="Kredics L."/>
            <person name="Vagvoelgyi C."/>
            <person name="Patrignani A."/>
            <person name="Fitzpatrick D."/>
            <person name="Nagy I."/>
            <person name="Doyle S."/>
            <person name="Anderson J.B."/>
            <person name="Grigoriev I.V."/>
            <person name="Gueldener U."/>
            <person name="Muensterkoetter M."/>
            <person name="Nagy L.G."/>
        </authorList>
    </citation>
    <scope>NUCLEOTIDE SEQUENCE [LARGE SCALE GENOMIC DNA]</scope>
    <source>
        <strain evidence="8">28-4</strain>
    </source>
</reference>
<evidence type="ECO:0000256" key="5">
    <source>
        <dbReference type="ARBA" id="ARBA00022801"/>
    </source>
</evidence>
<accession>A0A2H3B2W6</accession>
<evidence type="ECO:0000256" key="1">
    <source>
        <dbReference type="ARBA" id="ARBA00005234"/>
    </source>
</evidence>
<evidence type="ECO:0000256" key="4">
    <source>
        <dbReference type="ARBA" id="ARBA00022786"/>
    </source>
</evidence>
<evidence type="ECO:0000259" key="6">
    <source>
        <dbReference type="PROSITE" id="PS50600"/>
    </source>
</evidence>
<keyword evidence="5" id="KW-0378">Hydrolase</keyword>
<dbReference type="InterPro" id="IPR051947">
    <property type="entry name" value="Sentrin-specific_protease"/>
</dbReference>
<dbReference type="GO" id="GO:0016926">
    <property type="term" value="P:protein desumoylation"/>
    <property type="evidence" value="ECO:0007669"/>
    <property type="project" value="TreeGrafter"/>
</dbReference>
<sequence>VLIYPWWISGGVSISKAELDRLSPGQYLNDNIIEFGLKRYVHFLEYKNLDEAYAPNENFIFSSFWYPRFKKNYKDVRRWTVKVDVFAKQYLIVPMHEGYFT</sequence>
<protein>
    <recommendedName>
        <fullName evidence="6">Ubiquitin-like protease family profile domain-containing protein</fullName>
    </recommendedName>
</protein>
<dbReference type="Pfam" id="PF02902">
    <property type="entry name" value="Peptidase_C48"/>
    <property type="match status" value="1"/>
</dbReference>
<dbReference type="GO" id="GO:0005634">
    <property type="term" value="C:nucleus"/>
    <property type="evidence" value="ECO:0007669"/>
    <property type="project" value="TreeGrafter"/>
</dbReference>
<evidence type="ECO:0000256" key="2">
    <source>
        <dbReference type="ARBA" id="ARBA00022553"/>
    </source>
</evidence>
<dbReference type="GO" id="GO:0070139">
    <property type="term" value="F:SUMO-specific endopeptidase activity"/>
    <property type="evidence" value="ECO:0007669"/>
    <property type="project" value="TreeGrafter"/>
</dbReference>
<evidence type="ECO:0000256" key="3">
    <source>
        <dbReference type="ARBA" id="ARBA00022670"/>
    </source>
</evidence>
<keyword evidence="3" id="KW-0645">Protease</keyword>
<keyword evidence="2" id="KW-0597">Phosphoprotein</keyword>
<name>A0A2H3B2W6_9AGAR</name>
<feature type="non-terminal residue" evidence="7">
    <location>
        <position position="1"/>
    </location>
</feature>
<evidence type="ECO:0000313" key="7">
    <source>
        <dbReference type="EMBL" id="PBK60348.1"/>
    </source>
</evidence>